<dbReference type="STRING" id="571933.SAMN05216362_10357"/>
<feature type="transmembrane region" description="Helical" evidence="1">
    <location>
        <begin position="46"/>
        <end position="64"/>
    </location>
</feature>
<evidence type="ECO:0000256" key="1">
    <source>
        <dbReference type="SAM" id="Phobius"/>
    </source>
</evidence>
<sequence>MTCWKSINVSKELGYNRLVILSTLLGLTTFLFMYVPFSIIYSGVTIKAPSIYIVLSSLILIPLLHKLTHAIPIMFTDKEFHFRWGFKYKYIPILRIQMKSSLSKRTSILTMLAPTLKITVPLMLALIGFPMYFPIIILCLALNIGISLQDLIALGYFVKAPRNSIIEKSQENYDILIKSP</sequence>
<reference evidence="2 3" key="1">
    <citation type="submission" date="2016-10" db="EMBL/GenBank/DDBJ databases">
        <authorList>
            <person name="de Groot N.N."/>
        </authorList>
    </citation>
    <scope>NUCLEOTIDE SEQUENCE [LARGE SCALE GENOMIC DNA]</scope>
    <source>
        <strain evidence="2 3">DSM 21633</strain>
    </source>
</reference>
<dbReference type="InterPro" id="IPR021683">
    <property type="entry name" value="DUF3267"/>
</dbReference>
<name>A0A1H9AUU3_9BACI</name>
<feature type="transmembrane region" description="Helical" evidence="1">
    <location>
        <begin position="108"/>
        <end position="129"/>
    </location>
</feature>
<dbReference type="EMBL" id="FOES01000003">
    <property type="protein sequence ID" value="SEP80572.1"/>
    <property type="molecule type" value="Genomic_DNA"/>
</dbReference>
<dbReference type="RefSeq" id="WP_091772470.1">
    <property type="nucleotide sequence ID" value="NZ_FOES01000003.1"/>
</dbReference>
<keyword evidence="3" id="KW-1185">Reference proteome</keyword>
<dbReference type="Pfam" id="PF11667">
    <property type="entry name" value="DUF3267"/>
    <property type="match status" value="1"/>
</dbReference>
<dbReference type="Proteomes" id="UP000199427">
    <property type="component" value="Unassembled WGS sequence"/>
</dbReference>
<proteinExistence type="predicted"/>
<dbReference type="OrthoDB" id="2360495at2"/>
<evidence type="ECO:0000313" key="3">
    <source>
        <dbReference type="Proteomes" id="UP000199427"/>
    </source>
</evidence>
<feature type="transmembrane region" description="Helical" evidence="1">
    <location>
        <begin position="18"/>
        <end position="40"/>
    </location>
</feature>
<keyword evidence="1" id="KW-0472">Membrane</keyword>
<dbReference type="AlphaFoldDB" id="A0A1H9AUU3"/>
<keyword evidence="1" id="KW-1133">Transmembrane helix</keyword>
<accession>A0A1H9AUU3</accession>
<evidence type="ECO:0000313" key="2">
    <source>
        <dbReference type="EMBL" id="SEP80572.1"/>
    </source>
</evidence>
<keyword evidence="1" id="KW-0812">Transmembrane</keyword>
<feature type="transmembrane region" description="Helical" evidence="1">
    <location>
        <begin position="135"/>
        <end position="158"/>
    </location>
</feature>
<organism evidence="2 3">
    <name type="scientific">Piscibacillus halophilus</name>
    <dbReference type="NCBI Taxonomy" id="571933"/>
    <lineage>
        <taxon>Bacteria</taxon>
        <taxon>Bacillati</taxon>
        <taxon>Bacillota</taxon>
        <taxon>Bacilli</taxon>
        <taxon>Bacillales</taxon>
        <taxon>Bacillaceae</taxon>
        <taxon>Piscibacillus</taxon>
    </lineage>
</organism>
<gene>
    <name evidence="2" type="ORF">SAMN05216362_10357</name>
</gene>
<protein>
    <submittedName>
        <fullName evidence="2">Putative zincin peptidase</fullName>
    </submittedName>
</protein>